<dbReference type="PANTHER" id="PTHR34293">
    <property type="entry name" value="HTH-TYPE TRANSCRIPTIONAL REGULATOR TRMBL2"/>
    <property type="match status" value="1"/>
</dbReference>
<dbReference type="KEGG" id="pab:PAB0838"/>
<dbReference type="NCBIfam" id="NF041141">
    <property type="entry name" value="tran_reg_TrmBL2"/>
    <property type="match status" value="1"/>
</dbReference>
<feature type="domain" description="Transcription regulator TrmB C-terminal" evidence="6">
    <location>
        <begin position="130"/>
        <end position="270"/>
    </location>
</feature>
<evidence type="ECO:0000313" key="7">
    <source>
        <dbReference type="EMBL" id="CAB50174.1"/>
    </source>
</evidence>
<evidence type="ECO:0000256" key="4">
    <source>
        <dbReference type="ARBA" id="ARBA00023163"/>
    </source>
</evidence>
<proteinExistence type="inferred from homology"/>
<dbReference type="EMBL" id="HE613800">
    <property type="protein sequence ID" value="CCE70706.1"/>
    <property type="molecule type" value="Genomic_DNA"/>
</dbReference>
<evidence type="ECO:0000259" key="5">
    <source>
        <dbReference type="Pfam" id="PF01978"/>
    </source>
</evidence>
<dbReference type="EMBL" id="AJ248287">
    <property type="protein sequence ID" value="CAB50174.1"/>
    <property type="molecule type" value="Genomic_DNA"/>
</dbReference>
<dbReference type="Proteomes" id="UP000009139">
    <property type="component" value="Chromosome"/>
</dbReference>
<dbReference type="SUPFAM" id="SSF46785">
    <property type="entry name" value="Winged helix' DNA-binding domain"/>
    <property type="match status" value="1"/>
</dbReference>
<reference evidence="7 9" key="4">
    <citation type="journal article" date="2003" name="Mol. Microbiol.">
        <title>An integrated analysis of the genome of the hyperthermophilic archaeon Pyrococcus abyssi.</title>
        <authorList>
            <person name="Cohen G."/>
            <person name="Barbe V."/>
            <person name="Flament D."/>
            <person name="Galperin M."/>
            <person name="Heilig R."/>
            <person name="Ripp R."/>
            <person name="Lecompte O."/>
            <person name="Prieur D."/>
            <person name="Poch O."/>
            <person name="Quellerou J."/>
            <person name="Thierry J.C."/>
            <person name="Van der Oost J."/>
            <person name="Weissenbach J."/>
            <person name="Zivanovic Y."/>
            <person name="Forterre P."/>
        </authorList>
    </citation>
    <scope>NUCLEOTIDE SEQUENCE [LARGE SCALE GENOMIC DNA]</scope>
    <source>
        <strain evidence="9">GE5 / Orsay</strain>
        <strain evidence="7">Orsay</strain>
    </source>
</reference>
<keyword evidence="9" id="KW-1185">Reference proteome</keyword>
<reference evidence="7" key="2">
    <citation type="journal article" date="2000" name="J. Mol. Biol.">
        <title>Archaeal homologs of eukaryotic methylation guide small nucleolar RNAs: lessons from the Pyrococcus genomes.</title>
        <authorList>
            <person name="Gaspin C."/>
            <person name="Cavaille J."/>
            <person name="Erauso G."/>
        </authorList>
    </citation>
    <scope>NUCLEOTIDE SEQUENCE</scope>
    <source>
        <strain evidence="7">Orsay</strain>
    </source>
</reference>
<dbReference type="Gene3D" id="3.30.870.10">
    <property type="entry name" value="Endonuclease Chain A"/>
    <property type="match status" value="1"/>
</dbReference>
<reference evidence="7" key="3">
    <citation type="journal article" date="2001" name="Genome Res.">
        <title>Genome evolution at the genus level: comparison of three complete genomes of hyperthermophilic archaea.</title>
        <authorList>
            <person name="Lecompte O."/>
            <person name="Ripp R."/>
            <person name="Puzos-Barbe V."/>
            <person name="Duprat S."/>
            <person name="Heilig R."/>
            <person name="Dietrich J."/>
            <person name="Thierry J.C."/>
            <person name="Poch O."/>
        </authorList>
    </citation>
    <scope>NUCLEOTIDE SEQUENCE</scope>
    <source>
        <strain evidence="7">Orsay</strain>
    </source>
</reference>
<keyword evidence="3" id="KW-0238">DNA-binding</keyword>
<dbReference type="STRING" id="272844.PAB0838"/>
<accession>Q9UZ85</accession>
<dbReference type="InterPro" id="IPR021586">
    <property type="entry name" value="Tscrpt_reg_TrmB_C"/>
</dbReference>
<dbReference type="HOGENOM" id="CLU_072493_0_2_2"/>
<reference evidence="8 10" key="5">
    <citation type="journal article" date="2012" name="Curr. Microbiol.">
        <title>Re-annotation of two hyperthermophilic archaea Pyrococcus abyssi GE5 and Pyrococcus furiosus DSM 3638.</title>
        <authorList>
            <person name="Gao J."/>
            <person name="Wang J."/>
        </authorList>
    </citation>
    <scope>GENOME REANNOTATION</scope>
    <source>
        <strain evidence="8">GE5</strain>
        <strain evidence="10">GE5 / Orsay</strain>
    </source>
</reference>
<gene>
    <name evidence="7" type="ordered locus">PAB0838</name>
</gene>
<feature type="domain" description="Transcription regulator TrmB N-terminal" evidence="5">
    <location>
        <begin position="15"/>
        <end position="82"/>
    </location>
</feature>
<organism evidence="7 9">
    <name type="scientific">Pyrococcus abyssi (strain GE5 / Orsay)</name>
    <dbReference type="NCBI Taxonomy" id="272844"/>
    <lineage>
        <taxon>Archaea</taxon>
        <taxon>Methanobacteriati</taxon>
        <taxon>Methanobacteriota</taxon>
        <taxon>Thermococci</taxon>
        <taxon>Thermococcales</taxon>
        <taxon>Thermococcaceae</taxon>
        <taxon>Pyrococcus</taxon>
    </lineage>
</organism>
<dbReference type="Pfam" id="PF11495">
    <property type="entry name" value="Regulator_TrmB"/>
    <property type="match status" value="1"/>
</dbReference>
<dbReference type="AlphaFoldDB" id="Q9UZ85"/>
<dbReference type="InterPro" id="IPR036390">
    <property type="entry name" value="WH_DNA-bd_sf"/>
</dbReference>
<dbReference type="Gene3D" id="1.10.10.10">
    <property type="entry name" value="Winged helix-like DNA-binding domain superfamily/Winged helix DNA-binding domain"/>
    <property type="match status" value="1"/>
</dbReference>
<evidence type="ECO:0000313" key="9">
    <source>
        <dbReference type="Proteomes" id="UP000000810"/>
    </source>
</evidence>
<reference evidence="7" key="1">
    <citation type="submission" date="1999-07" db="EMBL/GenBank/DDBJ databases">
        <authorList>
            <person name="Genoscope"/>
        </authorList>
    </citation>
    <scope>NUCLEOTIDE SEQUENCE</scope>
    <source>
        <strain evidence="7">Orsay</strain>
    </source>
</reference>
<dbReference type="InterPro" id="IPR053499">
    <property type="entry name" value="HTH-type_TrmB_regulator"/>
</dbReference>
<dbReference type="Pfam" id="PF01978">
    <property type="entry name" value="TrmB"/>
    <property type="match status" value="1"/>
</dbReference>
<evidence type="ECO:0000256" key="2">
    <source>
        <dbReference type="ARBA" id="ARBA00023015"/>
    </source>
</evidence>
<protein>
    <recommendedName>
        <fullName evidence="11">Transcriptional regulator</fullName>
    </recommendedName>
</protein>
<sequence>MTVVKMSKERMVELLQEHFELNLYEARAYVALVAFGVLTPAELASVSEVPAPRTYDVLRSLEKKGFAMNQPGKTNKYRPVHPANILEKFIQDWQERVKEELEAKKKAKEELLELMAPLIETEVPKYGVERVWVVRGIKNSTLKTKEMLGEVQKEILLADDGFIAINLEDDIIKAVDRGVKAKIILTKNLLPRIKASKIVQYAKDGKLELKVLEKFDLPMLICDEEVFFALEDLAARYFNYETQVWIKDHRVVDLFRKKFEEYWKEAEEAKV</sequence>
<comment type="similarity">
    <text evidence="1">Belongs to the transcriptional regulator TrmB family.</text>
</comment>
<evidence type="ECO:0008006" key="11">
    <source>
        <dbReference type="Google" id="ProtNLM"/>
    </source>
</evidence>
<dbReference type="eggNOG" id="arCOG02037">
    <property type="taxonomic scope" value="Archaea"/>
</dbReference>
<dbReference type="Proteomes" id="UP000000810">
    <property type="component" value="Chromosome"/>
</dbReference>
<keyword evidence="2" id="KW-0805">Transcription regulation</keyword>
<dbReference type="InterPro" id="IPR036388">
    <property type="entry name" value="WH-like_DNA-bd_sf"/>
</dbReference>
<dbReference type="GO" id="GO:0003677">
    <property type="term" value="F:DNA binding"/>
    <property type="evidence" value="ECO:0007669"/>
    <property type="project" value="UniProtKB-KW"/>
</dbReference>
<evidence type="ECO:0000313" key="10">
    <source>
        <dbReference type="Proteomes" id="UP000009139"/>
    </source>
</evidence>
<name>Q9UZ85_PYRAB</name>
<dbReference type="InterPro" id="IPR051797">
    <property type="entry name" value="TrmB-like"/>
</dbReference>
<keyword evidence="4" id="KW-0804">Transcription</keyword>
<evidence type="ECO:0000313" key="8">
    <source>
        <dbReference type="EMBL" id="CCE70706.1"/>
    </source>
</evidence>
<evidence type="ECO:0000256" key="3">
    <source>
        <dbReference type="ARBA" id="ARBA00023125"/>
    </source>
</evidence>
<dbReference type="PANTHER" id="PTHR34293:SF1">
    <property type="entry name" value="HTH-TYPE TRANSCRIPTIONAL REGULATOR TRMBL2"/>
    <property type="match status" value="1"/>
</dbReference>
<evidence type="ECO:0000256" key="1">
    <source>
        <dbReference type="ARBA" id="ARBA00007287"/>
    </source>
</evidence>
<dbReference type="PIR" id="A75035">
    <property type="entry name" value="A75035"/>
</dbReference>
<dbReference type="InterPro" id="IPR002831">
    <property type="entry name" value="Tscrpt_reg_TrmB_N"/>
</dbReference>
<dbReference type="PATRIC" id="fig|272844.11.peg.1349"/>
<evidence type="ECO:0000259" key="6">
    <source>
        <dbReference type="Pfam" id="PF11495"/>
    </source>
</evidence>